<dbReference type="GO" id="GO:0016042">
    <property type="term" value="P:lipid catabolic process"/>
    <property type="evidence" value="ECO:0007669"/>
    <property type="project" value="InterPro"/>
</dbReference>
<feature type="chain" id="PRO_5007885123" evidence="1">
    <location>
        <begin position="19"/>
        <end position="94"/>
    </location>
</feature>
<dbReference type="EMBL" id="CP014501">
    <property type="protein sequence ID" value="ANB12795.1"/>
    <property type="molecule type" value="Genomic_DNA"/>
</dbReference>
<dbReference type="Proteomes" id="UP000189580">
    <property type="component" value="Chromosome a"/>
</dbReference>
<organism evidence="2 3">
    <name type="scientific">Sugiyamaella lignohabitans</name>
    <dbReference type="NCBI Taxonomy" id="796027"/>
    <lineage>
        <taxon>Eukaryota</taxon>
        <taxon>Fungi</taxon>
        <taxon>Dikarya</taxon>
        <taxon>Ascomycota</taxon>
        <taxon>Saccharomycotina</taxon>
        <taxon>Dipodascomycetes</taxon>
        <taxon>Dipodascales</taxon>
        <taxon>Trichomonascaceae</taxon>
        <taxon>Sugiyamaella</taxon>
    </lineage>
</organism>
<dbReference type="InterPro" id="IPR029058">
    <property type="entry name" value="AB_hydrolase_fold"/>
</dbReference>
<gene>
    <name evidence="2" type="ORF">AWJ20_1067</name>
</gene>
<dbReference type="OrthoDB" id="2373480at2759"/>
<dbReference type="Gene3D" id="3.40.50.1820">
    <property type="entry name" value="alpha/beta hydrolase"/>
    <property type="match status" value="1"/>
</dbReference>
<feature type="signal peptide" evidence="1">
    <location>
        <begin position="1"/>
        <end position="18"/>
    </location>
</feature>
<evidence type="ECO:0000256" key="1">
    <source>
        <dbReference type="SAM" id="SignalP"/>
    </source>
</evidence>
<sequence>MYFINSVLILLFACQAYAASTVPPLPTEDSFYTTPSGFEQQPLGAILKTRPIPGSLGFLIDPEKAKASYQFMYRTEDALGNPIAAISTIIGKLM</sequence>
<dbReference type="AlphaFoldDB" id="A0A167DDM6"/>
<reference evidence="2 3" key="1">
    <citation type="submission" date="2016-02" db="EMBL/GenBank/DDBJ databases">
        <title>Complete genome sequence and transcriptome regulation of the pentose utilising yeast Sugiyamaella lignohabitans.</title>
        <authorList>
            <person name="Bellasio M."/>
            <person name="Peymann A."/>
            <person name="Valli M."/>
            <person name="Sipitzky M."/>
            <person name="Graf A."/>
            <person name="Sauer M."/>
            <person name="Marx H."/>
            <person name="Mattanovich D."/>
        </authorList>
    </citation>
    <scope>NUCLEOTIDE SEQUENCE [LARGE SCALE GENOMIC DNA]</scope>
    <source>
        <strain evidence="2 3">CBS 10342</strain>
    </source>
</reference>
<dbReference type="KEGG" id="slb:AWJ20_1067"/>
<keyword evidence="1" id="KW-0732">Signal</keyword>
<keyword evidence="3" id="KW-1185">Reference proteome</keyword>
<accession>A0A167DDM6</accession>
<dbReference type="GO" id="GO:0004806">
    <property type="term" value="F:triacylglycerol lipase activity"/>
    <property type="evidence" value="ECO:0007669"/>
    <property type="project" value="InterPro"/>
</dbReference>
<evidence type="ECO:0000313" key="2">
    <source>
        <dbReference type="EMBL" id="ANB12795.1"/>
    </source>
</evidence>
<dbReference type="PANTHER" id="PTHR34853">
    <property type="match status" value="1"/>
</dbReference>
<dbReference type="InterPro" id="IPR005152">
    <property type="entry name" value="Lipase_secreted"/>
</dbReference>
<name>A0A167DDM6_9ASCO</name>
<evidence type="ECO:0000313" key="3">
    <source>
        <dbReference type="Proteomes" id="UP000189580"/>
    </source>
</evidence>
<dbReference type="GeneID" id="30032828"/>
<protein>
    <submittedName>
        <fullName evidence="2">Uncharacterized protein</fullName>
    </submittedName>
</protein>
<proteinExistence type="predicted"/>
<dbReference type="RefSeq" id="XP_018735272.1">
    <property type="nucleotide sequence ID" value="XM_018877917.1"/>
</dbReference>
<dbReference type="PANTHER" id="PTHR34853:SF1">
    <property type="entry name" value="LIPASE 5"/>
    <property type="match status" value="1"/>
</dbReference>